<dbReference type="SMART" id="SM00860">
    <property type="entry name" value="SMI1_KNR4"/>
    <property type="match status" value="1"/>
</dbReference>
<proteinExistence type="predicted"/>
<dbReference type="InterPro" id="IPR051873">
    <property type="entry name" value="KNR4/SMI1_regulator"/>
</dbReference>
<gene>
    <name evidence="2" type="ORF">FLL45_11755</name>
</gene>
<dbReference type="RefSeq" id="WP_142942195.1">
    <property type="nucleotide sequence ID" value="NZ_VIKR01000002.1"/>
</dbReference>
<dbReference type="EMBL" id="VIKR01000002">
    <property type="protein sequence ID" value="TQV75581.1"/>
    <property type="molecule type" value="Genomic_DNA"/>
</dbReference>
<sequence length="188" mass="20986">MEEIVKRFIAWLKVNYPEGYADLNPPATEQVIADLEATIGVKLPADYIACLKLVNGQAGNAGWVFDGVEFLSTDRIIDEWTVWKDLLEGGDFDGASSEPDDGVKNNWWNLKWIPITYNGAGDHFCIDMDPAQAGQPGQIITMWHDSAERELIAAKFSDWLSDYVVGLEAGQYAYSDNYGCIMPIDELE</sequence>
<organism evidence="2 3">
    <name type="scientific">Aliikangiella marina</name>
    <dbReference type="NCBI Taxonomy" id="1712262"/>
    <lineage>
        <taxon>Bacteria</taxon>
        <taxon>Pseudomonadati</taxon>
        <taxon>Pseudomonadota</taxon>
        <taxon>Gammaproteobacteria</taxon>
        <taxon>Oceanospirillales</taxon>
        <taxon>Pleioneaceae</taxon>
        <taxon>Aliikangiella</taxon>
    </lineage>
</organism>
<dbReference type="InterPro" id="IPR037883">
    <property type="entry name" value="Knr4/Smi1-like_sf"/>
</dbReference>
<dbReference type="Gene3D" id="3.40.1580.10">
    <property type="entry name" value="SMI1/KNR4-like"/>
    <property type="match status" value="1"/>
</dbReference>
<dbReference type="Proteomes" id="UP000317839">
    <property type="component" value="Unassembled WGS sequence"/>
</dbReference>
<keyword evidence="3" id="KW-1185">Reference proteome</keyword>
<name>A0A545TEI2_9GAMM</name>
<evidence type="ECO:0000313" key="2">
    <source>
        <dbReference type="EMBL" id="TQV75581.1"/>
    </source>
</evidence>
<evidence type="ECO:0000313" key="3">
    <source>
        <dbReference type="Proteomes" id="UP000317839"/>
    </source>
</evidence>
<dbReference type="SUPFAM" id="SSF160631">
    <property type="entry name" value="SMI1/KNR4-like"/>
    <property type="match status" value="1"/>
</dbReference>
<accession>A0A545TEI2</accession>
<dbReference type="Pfam" id="PF09346">
    <property type="entry name" value="SMI1_KNR4"/>
    <property type="match status" value="1"/>
</dbReference>
<dbReference type="PANTHER" id="PTHR47432:SF1">
    <property type="entry name" value="CELL WALL ASSEMBLY REGULATOR SMI1"/>
    <property type="match status" value="1"/>
</dbReference>
<dbReference type="OrthoDB" id="7593948at2"/>
<evidence type="ECO:0000259" key="1">
    <source>
        <dbReference type="SMART" id="SM00860"/>
    </source>
</evidence>
<feature type="domain" description="Knr4/Smi1-like" evidence="1">
    <location>
        <begin position="26"/>
        <end position="162"/>
    </location>
</feature>
<reference evidence="2 3" key="1">
    <citation type="submission" date="2019-06" db="EMBL/GenBank/DDBJ databases">
        <title>Draft genome of Aliikangiella marina GYP-15.</title>
        <authorList>
            <person name="Wang G."/>
        </authorList>
    </citation>
    <scope>NUCLEOTIDE SEQUENCE [LARGE SCALE GENOMIC DNA]</scope>
    <source>
        <strain evidence="2 3">GYP-15</strain>
    </source>
</reference>
<dbReference type="PANTHER" id="PTHR47432">
    <property type="entry name" value="CELL WALL ASSEMBLY REGULATOR SMI1"/>
    <property type="match status" value="1"/>
</dbReference>
<comment type="caution">
    <text evidence="2">The sequence shown here is derived from an EMBL/GenBank/DDBJ whole genome shotgun (WGS) entry which is preliminary data.</text>
</comment>
<dbReference type="AlphaFoldDB" id="A0A545TEI2"/>
<dbReference type="InterPro" id="IPR018958">
    <property type="entry name" value="Knr4/Smi1-like_dom"/>
</dbReference>
<protein>
    <submittedName>
        <fullName evidence="2">Molybdenum cofactor biosynthesis protein MoeA</fullName>
    </submittedName>
</protein>